<protein>
    <submittedName>
        <fullName evidence="1">Gp017</fullName>
    </submittedName>
</protein>
<reference evidence="1 2" key="1">
    <citation type="journal article" date="2007" name="Virology">
        <title>KSY1, a lactococcal phage with a T7-like transcription.</title>
        <authorList>
            <person name="Chopin A."/>
            <person name="Deveau H."/>
            <person name="Ehrlich S.D."/>
            <person name="Moineau S."/>
            <person name="Chopin M.C."/>
        </authorList>
    </citation>
    <scope>NUCLEOTIDE SEQUENCE</scope>
</reference>
<dbReference type="Proteomes" id="UP000000714">
    <property type="component" value="Segment"/>
</dbReference>
<dbReference type="KEGG" id="vg:5601977"/>
<dbReference type="RefSeq" id="YP_001469015.1">
    <property type="nucleotide sequence ID" value="NC_009817.1"/>
</dbReference>
<gene>
    <name evidence="1" type="ORF">KSY1p017</name>
</gene>
<sequence>MKINAKIKSHIQREILNVVDKIINNQSEGNKCNEM</sequence>
<dbReference type="EMBL" id="DQ535032">
    <property type="protein sequence ID" value="ABG21559.1"/>
    <property type="molecule type" value="Genomic_DNA"/>
</dbReference>
<evidence type="ECO:0000313" key="1">
    <source>
        <dbReference type="EMBL" id="ABG21559.1"/>
    </source>
</evidence>
<accession>A6MA81</accession>
<dbReference type="GeneID" id="5601977"/>
<organism evidence="1 2">
    <name type="scientific">Lactococcus phage KSY1</name>
    <dbReference type="NCBI Taxonomy" id="2913972"/>
    <lineage>
        <taxon>Viruses</taxon>
        <taxon>Duplodnaviria</taxon>
        <taxon>Heunggongvirae</taxon>
        <taxon>Uroviricota</taxon>
        <taxon>Caudoviricetes</taxon>
        <taxon>Chopinvirus</taxon>
        <taxon>Chopinvirus KSY1</taxon>
    </lineage>
</organism>
<evidence type="ECO:0000313" key="2">
    <source>
        <dbReference type="Proteomes" id="UP000000714"/>
    </source>
</evidence>
<name>A6MA81_9CAUD</name>
<proteinExistence type="predicted"/>
<keyword evidence="2" id="KW-1185">Reference proteome</keyword>